<dbReference type="Gene3D" id="1.10.510.10">
    <property type="entry name" value="Transferase(Phosphotransferase) domain 1"/>
    <property type="match status" value="1"/>
</dbReference>
<dbReference type="AlphaFoldDB" id="A0AAV5SRV2"/>
<protein>
    <recommendedName>
        <fullName evidence="3">Protein kinase domain-containing protein</fullName>
    </recommendedName>
</protein>
<sequence>NNWTPPFHIPISYSGWNVDNGGGGAGSLGTVKKFDSPDGSRSVAVKRFSTPFQTRDRAQLILRELNLLRTINHENIVHLIECYTVENGPDNMESIYHITDYCGEPLRKKIDAGQYSMDHAKKWTRELLRAVQHLHSNGVIHRNLHPENICIDSKNKLTLIGFGNARKIERRQNMTANRGTQPYSPIELLMEELSGAYDEKVDIWAVSTLICEMITGRPLFDLEINRNSLKAQIQYCGSIEESALRKVTFPNFSLL</sequence>
<dbReference type="InterPro" id="IPR000719">
    <property type="entry name" value="Prot_kinase_dom"/>
</dbReference>
<accession>A0AAV5SRV2</accession>
<dbReference type="Gene3D" id="3.30.200.20">
    <property type="entry name" value="Phosphorylase Kinase, domain 1"/>
    <property type="match status" value="1"/>
</dbReference>
<keyword evidence="1" id="KW-0547">Nucleotide-binding</keyword>
<keyword evidence="2" id="KW-0067">ATP-binding</keyword>
<organism evidence="4 5">
    <name type="scientific">Pristionchus entomophagus</name>
    <dbReference type="NCBI Taxonomy" id="358040"/>
    <lineage>
        <taxon>Eukaryota</taxon>
        <taxon>Metazoa</taxon>
        <taxon>Ecdysozoa</taxon>
        <taxon>Nematoda</taxon>
        <taxon>Chromadorea</taxon>
        <taxon>Rhabditida</taxon>
        <taxon>Rhabditina</taxon>
        <taxon>Diplogasteromorpha</taxon>
        <taxon>Diplogasteroidea</taxon>
        <taxon>Neodiplogasteridae</taxon>
        <taxon>Pristionchus</taxon>
    </lineage>
</organism>
<dbReference type="EMBL" id="BTSX01000002">
    <property type="protein sequence ID" value="GMS82266.1"/>
    <property type="molecule type" value="Genomic_DNA"/>
</dbReference>
<dbReference type="PANTHER" id="PTHR24055">
    <property type="entry name" value="MITOGEN-ACTIVATED PROTEIN KINASE"/>
    <property type="match status" value="1"/>
</dbReference>
<dbReference type="InterPro" id="IPR050117">
    <property type="entry name" value="MAPK"/>
</dbReference>
<dbReference type="PROSITE" id="PS50011">
    <property type="entry name" value="PROTEIN_KINASE_DOM"/>
    <property type="match status" value="1"/>
</dbReference>
<evidence type="ECO:0000256" key="2">
    <source>
        <dbReference type="ARBA" id="ARBA00022840"/>
    </source>
</evidence>
<comment type="caution">
    <text evidence="4">The sequence shown here is derived from an EMBL/GenBank/DDBJ whole genome shotgun (WGS) entry which is preliminary data.</text>
</comment>
<proteinExistence type="predicted"/>
<dbReference type="SUPFAM" id="SSF56112">
    <property type="entry name" value="Protein kinase-like (PK-like)"/>
    <property type="match status" value="1"/>
</dbReference>
<feature type="domain" description="Protein kinase" evidence="3">
    <location>
        <begin position="17"/>
        <end position="255"/>
    </location>
</feature>
<dbReference type="Proteomes" id="UP001432027">
    <property type="component" value="Unassembled WGS sequence"/>
</dbReference>
<evidence type="ECO:0000259" key="3">
    <source>
        <dbReference type="PROSITE" id="PS50011"/>
    </source>
</evidence>
<dbReference type="GO" id="GO:0004672">
    <property type="term" value="F:protein kinase activity"/>
    <property type="evidence" value="ECO:0007669"/>
    <property type="project" value="InterPro"/>
</dbReference>
<dbReference type="Pfam" id="PF00069">
    <property type="entry name" value="Pkinase"/>
    <property type="match status" value="1"/>
</dbReference>
<dbReference type="GO" id="GO:0005524">
    <property type="term" value="F:ATP binding"/>
    <property type="evidence" value="ECO:0007669"/>
    <property type="project" value="UniProtKB-KW"/>
</dbReference>
<evidence type="ECO:0000256" key="1">
    <source>
        <dbReference type="ARBA" id="ARBA00022741"/>
    </source>
</evidence>
<feature type="non-terminal residue" evidence="4">
    <location>
        <position position="1"/>
    </location>
</feature>
<name>A0AAV5SRV2_9BILA</name>
<dbReference type="InterPro" id="IPR011009">
    <property type="entry name" value="Kinase-like_dom_sf"/>
</dbReference>
<gene>
    <name evidence="4" type="ORF">PENTCL1PPCAC_4441</name>
</gene>
<evidence type="ECO:0000313" key="4">
    <source>
        <dbReference type="EMBL" id="GMS82266.1"/>
    </source>
</evidence>
<feature type="non-terminal residue" evidence="4">
    <location>
        <position position="255"/>
    </location>
</feature>
<reference evidence="4" key="1">
    <citation type="submission" date="2023-10" db="EMBL/GenBank/DDBJ databases">
        <title>Genome assembly of Pristionchus species.</title>
        <authorList>
            <person name="Yoshida K."/>
            <person name="Sommer R.J."/>
        </authorList>
    </citation>
    <scope>NUCLEOTIDE SEQUENCE</scope>
    <source>
        <strain evidence="4">RS0144</strain>
    </source>
</reference>
<keyword evidence="5" id="KW-1185">Reference proteome</keyword>
<evidence type="ECO:0000313" key="5">
    <source>
        <dbReference type="Proteomes" id="UP001432027"/>
    </source>
</evidence>